<comment type="caution">
    <text evidence="1">The sequence shown here is derived from an EMBL/GenBank/DDBJ whole genome shotgun (WGS) entry which is preliminary data.</text>
</comment>
<sequence length="124" mass="14117">MENPIERKDNASIIERDEFKTTLKVGVMSPAVSICLGWMNTRQCFNYSSSWHGHGSLCLTLSPMIEFHISVGPGRVRLDVCTSSSRVVIWEKMSSGKTAWWIGKVYSMHRFIESYSLQQIDISI</sequence>
<keyword evidence="2" id="KW-1185">Reference proteome</keyword>
<reference evidence="1 2" key="1">
    <citation type="journal article" date="2023" name="Hortic Res">
        <title>Pangenome of water caltrop reveals structural variations and asymmetric subgenome divergence after allopolyploidization.</title>
        <authorList>
            <person name="Zhang X."/>
            <person name="Chen Y."/>
            <person name="Wang L."/>
            <person name="Yuan Y."/>
            <person name="Fang M."/>
            <person name="Shi L."/>
            <person name="Lu R."/>
            <person name="Comes H.P."/>
            <person name="Ma Y."/>
            <person name="Chen Y."/>
            <person name="Huang G."/>
            <person name="Zhou Y."/>
            <person name="Zheng Z."/>
            <person name="Qiu Y."/>
        </authorList>
    </citation>
    <scope>NUCLEOTIDE SEQUENCE [LARGE SCALE GENOMIC DNA]</scope>
    <source>
        <tissue evidence="1">Roots</tissue>
    </source>
</reference>
<dbReference type="Proteomes" id="UP001345219">
    <property type="component" value="Chromosome 2"/>
</dbReference>
<evidence type="ECO:0000313" key="1">
    <source>
        <dbReference type="EMBL" id="KAK4754088.1"/>
    </source>
</evidence>
<protein>
    <submittedName>
        <fullName evidence="1">Uncharacterized protein</fullName>
    </submittedName>
</protein>
<proteinExistence type="predicted"/>
<accession>A0AAN7JZB8</accession>
<gene>
    <name evidence="1" type="ORF">SAY87_002192</name>
</gene>
<dbReference type="AlphaFoldDB" id="A0AAN7JZB8"/>
<name>A0AAN7JZB8_9MYRT</name>
<evidence type="ECO:0000313" key="2">
    <source>
        <dbReference type="Proteomes" id="UP001345219"/>
    </source>
</evidence>
<dbReference type="EMBL" id="JAXIOK010000015">
    <property type="protein sequence ID" value="KAK4754088.1"/>
    <property type="molecule type" value="Genomic_DNA"/>
</dbReference>
<organism evidence="1 2">
    <name type="scientific">Trapa incisa</name>
    <dbReference type="NCBI Taxonomy" id="236973"/>
    <lineage>
        <taxon>Eukaryota</taxon>
        <taxon>Viridiplantae</taxon>
        <taxon>Streptophyta</taxon>
        <taxon>Embryophyta</taxon>
        <taxon>Tracheophyta</taxon>
        <taxon>Spermatophyta</taxon>
        <taxon>Magnoliopsida</taxon>
        <taxon>eudicotyledons</taxon>
        <taxon>Gunneridae</taxon>
        <taxon>Pentapetalae</taxon>
        <taxon>rosids</taxon>
        <taxon>malvids</taxon>
        <taxon>Myrtales</taxon>
        <taxon>Lythraceae</taxon>
        <taxon>Trapa</taxon>
    </lineage>
</organism>